<sequence>MHRSDLVERLAKYQITIQAYDIKIEYRAVCQKIKTPSDHIIREELGSFPIPQRPFERLHTDIVGPLPQCIYGNSKLVICTAIPNQTTETVVKALINDVIAKHGISNEIVSDREAKDLWSDFLQPVVFAYNTSINDTTGYSPYFVAYGRHAISWSD</sequence>
<evidence type="ECO:0008006" key="3">
    <source>
        <dbReference type="Google" id="ProtNLM"/>
    </source>
</evidence>
<dbReference type="InterPro" id="IPR012337">
    <property type="entry name" value="RNaseH-like_sf"/>
</dbReference>
<dbReference type="InterPro" id="IPR036397">
    <property type="entry name" value="RNaseH_sf"/>
</dbReference>
<protein>
    <recommendedName>
        <fullName evidence="3">Integrase catalytic domain-containing protein</fullName>
    </recommendedName>
</protein>
<reference evidence="1 2" key="1">
    <citation type="submission" date="2014-03" db="EMBL/GenBank/DDBJ databases">
        <title>Draft genome of the hookworm Oesophagostomum dentatum.</title>
        <authorList>
            <person name="Mitreva M."/>
        </authorList>
    </citation>
    <scope>NUCLEOTIDE SEQUENCE [LARGE SCALE GENOMIC DNA]</scope>
    <source>
        <strain evidence="1 2">OD-Hann</strain>
    </source>
</reference>
<dbReference type="AlphaFoldDB" id="A0A0B1S7Z3"/>
<evidence type="ECO:0000313" key="1">
    <source>
        <dbReference type="EMBL" id="KHJ79612.1"/>
    </source>
</evidence>
<dbReference type="PANTHER" id="PTHR37984:SF5">
    <property type="entry name" value="PROTEIN NYNRIN-LIKE"/>
    <property type="match status" value="1"/>
</dbReference>
<dbReference type="EMBL" id="KN604112">
    <property type="protein sequence ID" value="KHJ79612.1"/>
    <property type="molecule type" value="Genomic_DNA"/>
</dbReference>
<dbReference type="OrthoDB" id="5851822at2759"/>
<dbReference type="InterPro" id="IPR050951">
    <property type="entry name" value="Retrovirus_Pol_polyprotein"/>
</dbReference>
<dbReference type="Gene3D" id="3.30.420.10">
    <property type="entry name" value="Ribonuclease H-like superfamily/Ribonuclease H"/>
    <property type="match status" value="2"/>
</dbReference>
<dbReference type="SUPFAM" id="SSF53098">
    <property type="entry name" value="Ribonuclease H-like"/>
    <property type="match status" value="1"/>
</dbReference>
<proteinExistence type="predicted"/>
<organism evidence="1 2">
    <name type="scientific">Oesophagostomum dentatum</name>
    <name type="common">Nodular worm</name>
    <dbReference type="NCBI Taxonomy" id="61180"/>
    <lineage>
        <taxon>Eukaryota</taxon>
        <taxon>Metazoa</taxon>
        <taxon>Ecdysozoa</taxon>
        <taxon>Nematoda</taxon>
        <taxon>Chromadorea</taxon>
        <taxon>Rhabditida</taxon>
        <taxon>Rhabditina</taxon>
        <taxon>Rhabditomorpha</taxon>
        <taxon>Strongyloidea</taxon>
        <taxon>Strongylidae</taxon>
        <taxon>Oesophagostomum</taxon>
    </lineage>
</organism>
<gene>
    <name evidence="1" type="ORF">OESDEN_20737</name>
</gene>
<evidence type="ECO:0000313" key="2">
    <source>
        <dbReference type="Proteomes" id="UP000053660"/>
    </source>
</evidence>
<dbReference type="Proteomes" id="UP000053660">
    <property type="component" value="Unassembled WGS sequence"/>
</dbReference>
<feature type="non-terminal residue" evidence="1">
    <location>
        <position position="155"/>
    </location>
</feature>
<accession>A0A0B1S7Z3</accession>
<keyword evidence="2" id="KW-1185">Reference proteome</keyword>
<name>A0A0B1S7Z3_OESDE</name>
<dbReference type="GO" id="GO:0003676">
    <property type="term" value="F:nucleic acid binding"/>
    <property type="evidence" value="ECO:0007669"/>
    <property type="project" value="InterPro"/>
</dbReference>
<dbReference type="PANTHER" id="PTHR37984">
    <property type="entry name" value="PROTEIN CBG26694"/>
    <property type="match status" value="1"/>
</dbReference>